<dbReference type="GO" id="GO:0043190">
    <property type="term" value="C:ATP-binding cassette (ABC) transporter complex"/>
    <property type="evidence" value="ECO:0007669"/>
    <property type="project" value="InterPro"/>
</dbReference>
<accession>A0A839RUF1</accession>
<dbReference type="InterPro" id="IPR013611">
    <property type="entry name" value="Transp-assoc_OB_typ2"/>
</dbReference>
<protein>
    <recommendedName>
        <fullName evidence="4">ABC-type quaternary amine transporter</fullName>
        <ecNumber evidence="4">7.6.2.9</ecNumber>
    </recommendedName>
</protein>
<dbReference type="PANTHER" id="PTHR42781">
    <property type="entry name" value="SPERMIDINE/PUTRESCINE IMPORT ATP-BINDING PROTEIN POTA"/>
    <property type="match status" value="1"/>
</dbReference>
<dbReference type="PROSITE" id="PS50893">
    <property type="entry name" value="ABC_TRANSPORTER_2"/>
    <property type="match status" value="1"/>
</dbReference>
<dbReference type="FunFam" id="3.40.50.300:FF:000425">
    <property type="entry name" value="Probable ABC transporter, ATP-binding subunit"/>
    <property type="match status" value="1"/>
</dbReference>
<dbReference type="SMART" id="SM00382">
    <property type="entry name" value="AAA"/>
    <property type="match status" value="1"/>
</dbReference>
<dbReference type="GO" id="GO:0005524">
    <property type="term" value="F:ATP binding"/>
    <property type="evidence" value="ECO:0007669"/>
    <property type="project" value="UniProtKB-KW"/>
</dbReference>
<name>A0A839RUF1_9ACTN</name>
<evidence type="ECO:0000313" key="6">
    <source>
        <dbReference type="EMBL" id="MBB3039523.1"/>
    </source>
</evidence>
<dbReference type="InterPro" id="IPR003439">
    <property type="entry name" value="ABC_transporter-like_ATP-bd"/>
</dbReference>
<dbReference type="EMBL" id="JACHWS010000004">
    <property type="protein sequence ID" value="MBB3039523.1"/>
    <property type="molecule type" value="Genomic_DNA"/>
</dbReference>
<evidence type="ECO:0000313" key="7">
    <source>
        <dbReference type="Proteomes" id="UP000567922"/>
    </source>
</evidence>
<dbReference type="PANTHER" id="PTHR42781:SF4">
    <property type="entry name" value="SPERMIDINE_PUTRESCINE IMPORT ATP-BINDING PROTEIN POTA"/>
    <property type="match status" value="1"/>
</dbReference>
<dbReference type="Pfam" id="PF08402">
    <property type="entry name" value="TOBE_2"/>
    <property type="match status" value="1"/>
</dbReference>
<dbReference type="GO" id="GO:0016887">
    <property type="term" value="F:ATP hydrolysis activity"/>
    <property type="evidence" value="ECO:0007669"/>
    <property type="project" value="InterPro"/>
</dbReference>
<dbReference type="InterPro" id="IPR027417">
    <property type="entry name" value="P-loop_NTPase"/>
</dbReference>
<gene>
    <name evidence="6" type="ORF">FHU29_004011</name>
</gene>
<dbReference type="InterPro" id="IPR008995">
    <property type="entry name" value="Mo/tungstate-bd_C_term_dom"/>
</dbReference>
<dbReference type="InterPro" id="IPR003593">
    <property type="entry name" value="AAA+_ATPase"/>
</dbReference>
<evidence type="ECO:0000256" key="4">
    <source>
        <dbReference type="ARBA" id="ARBA00066388"/>
    </source>
</evidence>
<organism evidence="6 7">
    <name type="scientific">Hoyosella altamirensis</name>
    <dbReference type="NCBI Taxonomy" id="616997"/>
    <lineage>
        <taxon>Bacteria</taxon>
        <taxon>Bacillati</taxon>
        <taxon>Actinomycetota</taxon>
        <taxon>Actinomycetes</taxon>
        <taxon>Mycobacteriales</taxon>
        <taxon>Hoyosellaceae</taxon>
        <taxon>Hoyosella</taxon>
    </lineage>
</organism>
<keyword evidence="7" id="KW-1185">Reference proteome</keyword>
<dbReference type="SUPFAM" id="SSF50331">
    <property type="entry name" value="MOP-like"/>
    <property type="match status" value="1"/>
</dbReference>
<dbReference type="GO" id="GO:0015418">
    <property type="term" value="F:ABC-type quaternary ammonium compound transporting activity"/>
    <property type="evidence" value="ECO:0007669"/>
    <property type="project" value="UniProtKB-EC"/>
</dbReference>
<dbReference type="EC" id="7.6.2.9" evidence="4"/>
<dbReference type="SUPFAM" id="SSF52540">
    <property type="entry name" value="P-loop containing nucleoside triphosphate hydrolases"/>
    <property type="match status" value="1"/>
</dbReference>
<keyword evidence="1" id="KW-0813">Transport</keyword>
<evidence type="ECO:0000259" key="5">
    <source>
        <dbReference type="PROSITE" id="PS50893"/>
    </source>
</evidence>
<dbReference type="RefSeq" id="WP_183377626.1">
    <property type="nucleotide sequence ID" value="NZ_BDDI01000001.1"/>
</dbReference>
<dbReference type="InterPro" id="IPR050093">
    <property type="entry name" value="ABC_SmlMolc_Importer"/>
</dbReference>
<sequence>MSTLSLHSLTKAFNESAVIRDIDLEVAAGECVAVLGPSGAGKSTILRLIAGLEPASSGTVALGDRNVDGVPAERRGVALMFQRPLLFPHLNALDNVAFSARSSGKSKRSSRLHAQSYLELVQLGDFAYRRATELSGGQAQRVALARALAAEPRVLLLDEPFSALDPQLRGEMHSLLRQIRRELSPTILLVTHDQHEAAVLADRMAILLNGTIAQIDTPHHIYTRPRSLSVHRMMGGINEIFGDVRDGKHHSTAGVLTVSHSSGAGTLVFRHEAVGVTEASEPGDLAGVVAAMEVIGARQRLHININGGNVTVCAEAPPTLHLPPGSRVSLHIPQAARHVIPEEAPATMSKILKKG</sequence>
<dbReference type="Gene3D" id="3.40.50.300">
    <property type="entry name" value="P-loop containing nucleotide triphosphate hydrolases"/>
    <property type="match status" value="1"/>
</dbReference>
<evidence type="ECO:0000256" key="2">
    <source>
        <dbReference type="ARBA" id="ARBA00022741"/>
    </source>
</evidence>
<comment type="caution">
    <text evidence="6">The sequence shown here is derived from an EMBL/GenBank/DDBJ whole genome shotgun (WGS) entry which is preliminary data.</text>
</comment>
<dbReference type="PROSITE" id="PS00211">
    <property type="entry name" value="ABC_TRANSPORTER_1"/>
    <property type="match status" value="1"/>
</dbReference>
<keyword evidence="3 6" id="KW-0067">ATP-binding</keyword>
<dbReference type="Pfam" id="PF00005">
    <property type="entry name" value="ABC_tran"/>
    <property type="match status" value="1"/>
</dbReference>
<evidence type="ECO:0000256" key="1">
    <source>
        <dbReference type="ARBA" id="ARBA00022448"/>
    </source>
</evidence>
<evidence type="ECO:0000256" key="3">
    <source>
        <dbReference type="ARBA" id="ARBA00022840"/>
    </source>
</evidence>
<reference evidence="6 7" key="1">
    <citation type="submission" date="2020-08" db="EMBL/GenBank/DDBJ databases">
        <title>Sequencing the genomes of 1000 actinobacteria strains.</title>
        <authorList>
            <person name="Klenk H.-P."/>
        </authorList>
    </citation>
    <scope>NUCLEOTIDE SEQUENCE [LARGE SCALE GENOMIC DNA]</scope>
    <source>
        <strain evidence="6 7">DSM 45258</strain>
    </source>
</reference>
<keyword evidence="2" id="KW-0547">Nucleotide-binding</keyword>
<dbReference type="InterPro" id="IPR017871">
    <property type="entry name" value="ABC_transporter-like_CS"/>
</dbReference>
<dbReference type="Proteomes" id="UP000567922">
    <property type="component" value="Unassembled WGS sequence"/>
</dbReference>
<dbReference type="AlphaFoldDB" id="A0A839RUF1"/>
<proteinExistence type="predicted"/>
<feature type="domain" description="ABC transporter" evidence="5">
    <location>
        <begin position="4"/>
        <end position="234"/>
    </location>
</feature>